<reference evidence="1" key="1">
    <citation type="submission" date="2021-06" db="EMBL/GenBank/DDBJ databases">
        <authorList>
            <person name="Kallberg Y."/>
            <person name="Tangrot J."/>
            <person name="Rosling A."/>
        </authorList>
    </citation>
    <scope>NUCLEOTIDE SEQUENCE</scope>
    <source>
        <strain evidence="1">MA461A</strain>
    </source>
</reference>
<sequence length="111" mass="12239">MAIAIIYMAEEFNWSPKIQGLISSSFYIGYCMTQIIGGALSDKFGGKQILGIAAATWAFFTLLTPISARINLYMLILCRICLGIGEGVCYPCVISLISKWFPTQERTRAVS</sequence>
<dbReference type="Proteomes" id="UP000789920">
    <property type="component" value="Unassembled WGS sequence"/>
</dbReference>
<comment type="caution">
    <text evidence="1">The sequence shown here is derived from an EMBL/GenBank/DDBJ whole genome shotgun (WGS) entry which is preliminary data.</text>
</comment>
<name>A0ACA9S0Q0_9GLOM</name>
<dbReference type="EMBL" id="CAJVQC010083179">
    <property type="protein sequence ID" value="CAG8820124.1"/>
    <property type="molecule type" value="Genomic_DNA"/>
</dbReference>
<feature type="non-terminal residue" evidence="1">
    <location>
        <position position="111"/>
    </location>
</feature>
<accession>A0ACA9S0Q0</accession>
<keyword evidence="2" id="KW-1185">Reference proteome</keyword>
<protein>
    <submittedName>
        <fullName evidence="1">8814_t:CDS:1</fullName>
    </submittedName>
</protein>
<evidence type="ECO:0000313" key="1">
    <source>
        <dbReference type="EMBL" id="CAG8820124.1"/>
    </source>
</evidence>
<evidence type="ECO:0000313" key="2">
    <source>
        <dbReference type="Proteomes" id="UP000789920"/>
    </source>
</evidence>
<proteinExistence type="predicted"/>
<gene>
    <name evidence="1" type="ORF">RPERSI_LOCUS25291</name>
</gene>
<organism evidence="1 2">
    <name type="scientific">Racocetra persica</name>
    <dbReference type="NCBI Taxonomy" id="160502"/>
    <lineage>
        <taxon>Eukaryota</taxon>
        <taxon>Fungi</taxon>
        <taxon>Fungi incertae sedis</taxon>
        <taxon>Mucoromycota</taxon>
        <taxon>Glomeromycotina</taxon>
        <taxon>Glomeromycetes</taxon>
        <taxon>Diversisporales</taxon>
        <taxon>Gigasporaceae</taxon>
        <taxon>Racocetra</taxon>
    </lineage>
</organism>